<organism evidence="5 6">
    <name type="scientific">Lentilactobacillus buchneri DSM 20057</name>
    <dbReference type="NCBI Taxonomy" id="1423728"/>
    <lineage>
        <taxon>Bacteria</taxon>
        <taxon>Bacillati</taxon>
        <taxon>Bacillota</taxon>
        <taxon>Bacilli</taxon>
        <taxon>Lactobacillales</taxon>
        <taxon>Lactobacillaceae</taxon>
        <taxon>Lentilactobacillus</taxon>
    </lineage>
</organism>
<dbReference type="PROSITE" id="PS00211">
    <property type="entry name" value="ABC_TRANSPORTER_1"/>
    <property type="match status" value="1"/>
</dbReference>
<dbReference type="GO" id="GO:0016887">
    <property type="term" value="F:ATP hydrolysis activity"/>
    <property type="evidence" value="ECO:0007669"/>
    <property type="project" value="InterPro"/>
</dbReference>
<name>A0A4R5NMJ8_LENBU</name>
<keyword evidence="3" id="KW-0067">ATP-binding</keyword>
<sequence>MLTINHLHKQFGSLTALDDISFDVPDNQITGLIGQNGSGKSTTFHSILNFLKYDGQIRWSGQPIKEADFDAIGYLPEERSLMPKLTIEQQIVYLARLKGKPAKEIRPQIDDWLKKFAVKGKKTDKIKDLSKGNQQKVQLIVTLIHHPKLIILDEPFSGLDPVNADLLKKAILEARDQGAAIIFSSHDMANVEAVCDRLVMLRTGEVVLNGTISEVRDQFGKSEIFVTTDWTEEQLNQLPHVVKVQNIRGSRFLLRLDDPSKGPEVFEKLTDGKYIEEFSQQPPTLDEIFRMKAGISHE</sequence>
<dbReference type="PANTHER" id="PTHR42939">
    <property type="entry name" value="ABC TRANSPORTER ATP-BINDING PROTEIN ALBC-RELATED"/>
    <property type="match status" value="1"/>
</dbReference>
<dbReference type="InterPro" id="IPR017871">
    <property type="entry name" value="ABC_transporter-like_CS"/>
</dbReference>
<dbReference type="EMBL" id="PUFP01000063">
    <property type="protein sequence ID" value="TDG76130.1"/>
    <property type="molecule type" value="Genomic_DNA"/>
</dbReference>
<dbReference type="SUPFAM" id="SSF52540">
    <property type="entry name" value="P-loop containing nucleoside triphosphate hydrolases"/>
    <property type="match status" value="1"/>
</dbReference>
<comment type="caution">
    <text evidence="5">The sequence shown here is derived from an EMBL/GenBank/DDBJ whole genome shotgun (WGS) entry which is preliminary data.</text>
</comment>
<dbReference type="InterPro" id="IPR051782">
    <property type="entry name" value="ABC_Transporter_VariousFunc"/>
</dbReference>
<evidence type="ECO:0000259" key="4">
    <source>
        <dbReference type="PROSITE" id="PS50893"/>
    </source>
</evidence>
<dbReference type="RefSeq" id="WP_013729027.1">
    <property type="nucleotide sequence ID" value="NZ_AZDM01000031.1"/>
</dbReference>
<keyword evidence="2" id="KW-0547">Nucleotide-binding</keyword>
<dbReference type="InterPro" id="IPR025302">
    <property type="entry name" value="DrrA1/2-like_C"/>
</dbReference>
<accession>A0A4R5NMJ8</accession>
<dbReference type="InterPro" id="IPR003439">
    <property type="entry name" value="ABC_transporter-like_ATP-bd"/>
</dbReference>
<dbReference type="AlphaFoldDB" id="A0A4R5NMJ8"/>
<keyword evidence="1" id="KW-0813">Transport</keyword>
<dbReference type="Proteomes" id="UP000295181">
    <property type="component" value="Unassembled WGS sequence"/>
</dbReference>
<evidence type="ECO:0000313" key="5">
    <source>
        <dbReference type="EMBL" id="TDG76130.1"/>
    </source>
</evidence>
<dbReference type="GeneID" id="72461164"/>
<reference evidence="5 6" key="1">
    <citation type="journal article" date="2019" name="Appl. Microbiol. Biotechnol.">
        <title>Uncovering carbohydrate metabolism through a genotype-phenotype association study of 56 lactic acid bacteria genomes.</title>
        <authorList>
            <person name="Buron-Moles G."/>
            <person name="Chailyan A."/>
            <person name="Dolejs I."/>
            <person name="Forster J."/>
            <person name="Miks M.H."/>
        </authorList>
    </citation>
    <scope>NUCLEOTIDE SEQUENCE [LARGE SCALE GENOMIC DNA]</scope>
    <source>
        <strain evidence="5 6">ATCC 4005</strain>
    </source>
</reference>
<evidence type="ECO:0000256" key="3">
    <source>
        <dbReference type="ARBA" id="ARBA00022840"/>
    </source>
</evidence>
<feature type="domain" description="ABC transporter" evidence="4">
    <location>
        <begin position="2"/>
        <end position="228"/>
    </location>
</feature>
<evidence type="ECO:0000313" key="6">
    <source>
        <dbReference type="Proteomes" id="UP000295181"/>
    </source>
</evidence>
<dbReference type="InterPro" id="IPR027417">
    <property type="entry name" value="P-loop_NTPase"/>
</dbReference>
<dbReference type="Pfam" id="PF13732">
    <property type="entry name" value="DrrA1-3_C"/>
    <property type="match status" value="1"/>
</dbReference>
<dbReference type="InterPro" id="IPR003593">
    <property type="entry name" value="AAA+_ATPase"/>
</dbReference>
<protein>
    <recommendedName>
        <fullName evidence="4">ABC transporter domain-containing protein</fullName>
    </recommendedName>
</protein>
<dbReference type="SMART" id="SM00382">
    <property type="entry name" value="AAA"/>
    <property type="match status" value="1"/>
</dbReference>
<dbReference type="Gene3D" id="3.40.50.300">
    <property type="entry name" value="P-loop containing nucleotide triphosphate hydrolases"/>
    <property type="match status" value="1"/>
</dbReference>
<dbReference type="GO" id="GO:0005524">
    <property type="term" value="F:ATP binding"/>
    <property type="evidence" value="ECO:0007669"/>
    <property type="project" value="UniProtKB-KW"/>
</dbReference>
<dbReference type="PROSITE" id="PS50893">
    <property type="entry name" value="ABC_TRANSPORTER_2"/>
    <property type="match status" value="1"/>
</dbReference>
<proteinExistence type="predicted"/>
<evidence type="ECO:0000256" key="2">
    <source>
        <dbReference type="ARBA" id="ARBA00022741"/>
    </source>
</evidence>
<gene>
    <name evidence="5" type="ORF">C5L32_000561</name>
</gene>
<dbReference type="Pfam" id="PF00005">
    <property type="entry name" value="ABC_tran"/>
    <property type="match status" value="1"/>
</dbReference>
<dbReference type="PANTHER" id="PTHR42939:SF1">
    <property type="entry name" value="ABC TRANSPORTER ATP-BINDING PROTEIN ALBC-RELATED"/>
    <property type="match status" value="1"/>
</dbReference>
<evidence type="ECO:0000256" key="1">
    <source>
        <dbReference type="ARBA" id="ARBA00022448"/>
    </source>
</evidence>